<name>A0AA39X314_9PEZI</name>
<reference evidence="2" key="1">
    <citation type="submission" date="2023-06" db="EMBL/GenBank/DDBJ databases">
        <title>Genome-scale phylogeny and comparative genomics of the fungal order Sordariales.</title>
        <authorList>
            <consortium name="Lawrence Berkeley National Laboratory"/>
            <person name="Hensen N."/>
            <person name="Bonometti L."/>
            <person name="Westerberg I."/>
            <person name="Brannstrom I.O."/>
            <person name="Guillou S."/>
            <person name="Cros-Aarteil S."/>
            <person name="Calhoun S."/>
            <person name="Haridas S."/>
            <person name="Kuo A."/>
            <person name="Mondo S."/>
            <person name="Pangilinan J."/>
            <person name="Riley R."/>
            <person name="Labutti K."/>
            <person name="Andreopoulos B."/>
            <person name="Lipzen A."/>
            <person name="Chen C."/>
            <person name="Yanf M."/>
            <person name="Daum C."/>
            <person name="Ng V."/>
            <person name="Clum A."/>
            <person name="Steindorff A."/>
            <person name="Ohm R."/>
            <person name="Martin F."/>
            <person name="Silar P."/>
            <person name="Natvig D."/>
            <person name="Lalanne C."/>
            <person name="Gautier V."/>
            <person name="Ament-Velasquez S.L."/>
            <person name="Kruys A."/>
            <person name="Hutchinson M.I."/>
            <person name="Powell A.J."/>
            <person name="Barry K."/>
            <person name="Miller A.N."/>
            <person name="Grigoriev I.V."/>
            <person name="Debuchy R."/>
            <person name="Gladieux P."/>
            <person name="Thoren M.H."/>
            <person name="Johannesson H."/>
        </authorList>
    </citation>
    <scope>NUCLEOTIDE SEQUENCE</scope>
    <source>
        <strain evidence="2">CBS 606.72</strain>
    </source>
</reference>
<feature type="compositionally biased region" description="Pro residues" evidence="1">
    <location>
        <begin position="114"/>
        <end position="126"/>
    </location>
</feature>
<protein>
    <submittedName>
        <fullName evidence="2">Uncharacterized protein</fullName>
    </submittedName>
</protein>
<feature type="compositionally biased region" description="Polar residues" evidence="1">
    <location>
        <begin position="221"/>
        <end position="234"/>
    </location>
</feature>
<gene>
    <name evidence="2" type="ORF">B0T14DRAFT_562278</name>
</gene>
<comment type="caution">
    <text evidence="2">The sequence shown here is derived from an EMBL/GenBank/DDBJ whole genome shotgun (WGS) entry which is preliminary data.</text>
</comment>
<feature type="compositionally biased region" description="Low complexity" evidence="1">
    <location>
        <begin position="69"/>
        <end position="78"/>
    </location>
</feature>
<dbReference type="EMBL" id="JAULSU010000002">
    <property type="protein sequence ID" value="KAK0626364.1"/>
    <property type="molecule type" value="Genomic_DNA"/>
</dbReference>
<evidence type="ECO:0000313" key="3">
    <source>
        <dbReference type="Proteomes" id="UP001175000"/>
    </source>
</evidence>
<dbReference type="AlphaFoldDB" id="A0AA39X314"/>
<dbReference type="Proteomes" id="UP001175000">
    <property type="component" value="Unassembled WGS sequence"/>
</dbReference>
<accession>A0AA39X314</accession>
<proteinExistence type="predicted"/>
<feature type="compositionally biased region" description="Polar residues" evidence="1">
    <location>
        <begin position="85"/>
        <end position="102"/>
    </location>
</feature>
<keyword evidence="3" id="KW-1185">Reference proteome</keyword>
<sequence>MASPGAEAPPLDDEFDEQAMAQFMGFSSFGAQEQNRPSKKRRFNSHVDDAVIAGVPRPAGLPAKPPAPSASGANSLPLHPRGVPSTDSTTSKKGKQTQPASENSEEIGLSSSNPAPPGKPIFPPGPSIETINAAIAARSPGGVFPPNWDPSDPKGSPWQIGGDHEPTTNHSGVASRGSPDPILPAPLPGRKWYDDYYDRASNENPWERIENARGIGPISPWPSNSATAQSSKAR</sequence>
<evidence type="ECO:0000256" key="1">
    <source>
        <dbReference type="SAM" id="MobiDB-lite"/>
    </source>
</evidence>
<feature type="region of interest" description="Disordered" evidence="1">
    <location>
        <begin position="1"/>
        <end position="197"/>
    </location>
</feature>
<feature type="region of interest" description="Disordered" evidence="1">
    <location>
        <begin position="211"/>
        <end position="234"/>
    </location>
</feature>
<organism evidence="2 3">
    <name type="scientific">Immersiella caudata</name>
    <dbReference type="NCBI Taxonomy" id="314043"/>
    <lineage>
        <taxon>Eukaryota</taxon>
        <taxon>Fungi</taxon>
        <taxon>Dikarya</taxon>
        <taxon>Ascomycota</taxon>
        <taxon>Pezizomycotina</taxon>
        <taxon>Sordariomycetes</taxon>
        <taxon>Sordariomycetidae</taxon>
        <taxon>Sordariales</taxon>
        <taxon>Lasiosphaeriaceae</taxon>
        <taxon>Immersiella</taxon>
    </lineage>
</organism>
<evidence type="ECO:0000313" key="2">
    <source>
        <dbReference type="EMBL" id="KAK0626364.1"/>
    </source>
</evidence>